<dbReference type="InterPro" id="IPR027417">
    <property type="entry name" value="P-loop_NTPase"/>
</dbReference>
<name>A0A368UNS5_9BACT</name>
<evidence type="ECO:0000313" key="11">
    <source>
        <dbReference type="Proteomes" id="UP000252733"/>
    </source>
</evidence>
<comment type="pathway">
    <text evidence="1">Cofactor biosynthesis; adenosylcobalamin biosynthesis; adenosylcobalamin from cob(II)yrinate a,c-diamide: step 2/7.</text>
</comment>
<comment type="function">
    <text evidence="4">Required for both de novo synthesis of the corrin ring for the assimilation of exogenous corrinoids. Participates in the adenosylation of a variety of incomplete and complete corrinoids.</text>
</comment>
<dbReference type="Pfam" id="PF02572">
    <property type="entry name" value="CobA_CobO_BtuR"/>
    <property type="match status" value="1"/>
</dbReference>
<dbReference type="CDD" id="cd00561">
    <property type="entry name" value="CobA_ACA"/>
    <property type="match status" value="1"/>
</dbReference>
<evidence type="ECO:0000256" key="9">
    <source>
        <dbReference type="ARBA" id="ARBA00048692"/>
    </source>
</evidence>
<evidence type="ECO:0000313" key="10">
    <source>
        <dbReference type="EMBL" id="RCW30353.1"/>
    </source>
</evidence>
<comment type="caution">
    <text evidence="10">The sequence shown here is derived from an EMBL/GenBank/DDBJ whole genome shotgun (WGS) entry which is preliminary data.</text>
</comment>
<dbReference type="InterPro" id="IPR003724">
    <property type="entry name" value="CblAdoTrfase_CobA"/>
</dbReference>
<dbReference type="Proteomes" id="UP000252733">
    <property type="component" value="Unassembled WGS sequence"/>
</dbReference>
<dbReference type="PANTHER" id="PTHR46638">
    <property type="entry name" value="CORRINOID ADENOSYLTRANSFERASE"/>
    <property type="match status" value="1"/>
</dbReference>
<dbReference type="GO" id="GO:0005524">
    <property type="term" value="F:ATP binding"/>
    <property type="evidence" value="ECO:0007669"/>
    <property type="project" value="InterPro"/>
</dbReference>
<evidence type="ECO:0000256" key="5">
    <source>
        <dbReference type="ARBA" id="ARBA00031529"/>
    </source>
</evidence>
<evidence type="ECO:0000256" key="1">
    <source>
        <dbReference type="ARBA" id="ARBA00005121"/>
    </source>
</evidence>
<evidence type="ECO:0000256" key="7">
    <source>
        <dbReference type="ARBA" id="ARBA00033354"/>
    </source>
</evidence>
<comment type="catalytic activity">
    <reaction evidence="8">
        <text>2 cob(II)yrinate a,c diamide + reduced [electron-transfer flavoprotein] + 2 ATP = 2 adenosylcob(III)yrinate a,c-diamide + 2 triphosphate + oxidized [electron-transfer flavoprotein] + 3 H(+)</text>
        <dbReference type="Rhea" id="RHEA:11528"/>
        <dbReference type="Rhea" id="RHEA-COMP:10685"/>
        <dbReference type="Rhea" id="RHEA-COMP:10686"/>
        <dbReference type="ChEBI" id="CHEBI:15378"/>
        <dbReference type="ChEBI" id="CHEBI:18036"/>
        <dbReference type="ChEBI" id="CHEBI:30616"/>
        <dbReference type="ChEBI" id="CHEBI:57692"/>
        <dbReference type="ChEBI" id="CHEBI:58307"/>
        <dbReference type="ChEBI" id="CHEBI:58503"/>
        <dbReference type="ChEBI" id="CHEBI:58537"/>
        <dbReference type="EC" id="2.5.1.17"/>
    </reaction>
</comment>
<reference evidence="10 11" key="1">
    <citation type="submission" date="2018-07" db="EMBL/GenBank/DDBJ databases">
        <title>Freshwater and sediment microbial communities from various areas in North America, analyzing microbe dynamics in response to fracking.</title>
        <authorList>
            <person name="Lamendella R."/>
        </authorList>
    </citation>
    <scope>NUCLEOTIDE SEQUENCE [LARGE SCALE GENOMIC DNA]</scope>
    <source>
        <strain evidence="10 11">160A</strain>
    </source>
</reference>
<evidence type="ECO:0000256" key="4">
    <source>
        <dbReference type="ARBA" id="ARBA00024929"/>
    </source>
</evidence>
<keyword evidence="10" id="KW-0808">Transferase</keyword>
<accession>A0A368UNS5</accession>
<dbReference type="PANTHER" id="PTHR46638:SF1">
    <property type="entry name" value="CORRINOID ADENOSYLTRANSFERASE"/>
    <property type="match status" value="1"/>
</dbReference>
<dbReference type="EMBL" id="QPIZ01000022">
    <property type="protein sequence ID" value="RCW30353.1"/>
    <property type="molecule type" value="Genomic_DNA"/>
</dbReference>
<sequence>MPHAKFPYLYLMIHIYTGNGKGKTTAALGLSLRAAGAEKKIFFGQFVKGMAYSEVKLITEQIPQIDHQLFGRKCFIKRDPEPEDYKAAQEGLLAVKELIKSGKYDLMVLDELNIALHYQLIKLEEVLSMLDEVPTETELVITGRYAPPELIERADLVTEMKEVKHYYQKDVQARKGIEF</sequence>
<proteinExistence type="inferred from homology"/>
<dbReference type="NCBIfam" id="NF004637">
    <property type="entry name" value="PRK05986.1"/>
    <property type="match status" value="1"/>
</dbReference>
<comment type="catalytic activity">
    <reaction evidence="9">
        <text>2 cob(II)alamin + reduced [electron-transfer flavoprotein] + 2 ATP = 2 adenosylcob(III)alamin + 2 triphosphate + oxidized [electron-transfer flavoprotein] + 3 H(+)</text>
        <dbReference type="Rhea" id="RHEA:28671"/>
        <dbReference type="Rhea" id="RHEA-COMP:10685"/>
        <dbReference type="Rhea" id="RHEA-COMP:10686"/>
        <dbReference type="ChEBI" id="CHEBI:15378"/>
        <dbReference type="ChEBI" id="CHEBI:16304"/>
        <dbReference type="ChEBI" id="CHEBI:18036"/>
        <dbReference type="ChEBI" id="CHEBI:18408"/>
        <dbReference type="ChEBI" id="CHEBI:30616"/>
        <dbReference type="ChEBI" id="CHEBI:57692"/>
        <dbReference type="ChEBI" id="CHEBI:58307"/>
        <dbReference type="EC" id="2.5.1.17"/>
    </reaction>
</comment>
<dbReference type="EC" id="2.5.1.17" evidence="3"/>
<dbReference type="PIRSF" id="PIRSF015617">
    <property type="entry name" value="Adensltrnsf_CobA"/>
    <property type="match status" value="1"/>
</dbReference>
<comment type="similarity">
    <text evidence="2">Belongs to the Cob(I)alamin adenosyltransferase family.</text>
</comment>
<dbReference type="GO" id="GO:0009236">
    <property type="term" value="P:cobalamin biosynthetic process"/>
    <property type="evidence" value="ECO:0007669"/>
    <property type="project" value="InterPro"/>
</dbReference>
<evidence type="ECO:0000256" key="2">
    <source>
        <dbReference type="ARBA" id="ARBA00007487"/>
    </source>
</evidence>
<protein>
    <recommendedName>
        <fullName evidence="3">corrinoid adenosyltransferase</fullName>
        <ecNumber evidence="3">2.5.1.17</ecNumber>
    </recommendedName>
    <alternativeName>
        <fullName evidence="5">Cob(II)alamin adenosyltransferase</fullName>
    </alternativeName>
    <alternativeName>
        <fullName evidence="7">Cob(II)yrinic acid a,c-diamide adenosyltransferase</fullName>
    </alternativeName>
    <alternativeName>
        <fullName evidence="6">Cobinamide/cobalamin adenosyltransferase</fullName>
    </alternativeName>
</protein>
<dbReference type="GO" id="GO:0008817">
    <property type="term" value="F:corrinoid adenosyltransferase activity"/>
    <property type="evidence" value="ECO:0007669"/>
    <property type="project" value="UniProtKB-EC"/>
</dbReference>
<organism evidence="10 11">
    <name type="scientific">Marinilabilia salmonicolor</name>
    <dbReference type="NCBI Taxonomy" id="989"/>
    <lineage>
        <taxon>Bacteria</taxon>
        <taxon>Pseudomonadati</taxon>
        <taxon>Bacteroidota</taxon>
        <taxon>Bacteroidia</taxon>
        <taxon>Marinilabiliales</taxon>
        <taxon>Marinilabiliaceae</taxon>
        <taxon>Marinilabilia</taxon>
    </lineage>
</organism>
<dbReference type="AlphaFoldDB" id="A0A368UNS5"/>
<dbReference type="Gene3D" id="3.40.50.300">
    <property type="entry name" value="P-loop containing nucleotide triphosphate hydrolases"/>
    <property type="match status" value="1"/>
</dbReference>
<evidence type="ECO:0000256" key="6">
    <source>
        <dbReference type="ARBA" id="ARBA00033334"/>
    </source>
</evidence>
<evidence type="ECO:0000256" key="8">
    <source>
        <dbReference type="ARBA" id="ARBA00048555"/>
    </source>
</evidence>
<keyword evidence="11" id="KW-1185">Reference proteome</keyword>
<dbReference type="SUPFAM" id="SSF52540">
    <property type="entry name" value="P-loop containing nucleoside triphosphate hydrolases"/>
    <property type="match status" value="1"/>
</dbReference>
<evidence type="ECO:0000256" key="3">
    <source>
        <dbReference type="ARBA" id="ARBA00012454"/>
    </source>
</evidence>
<gene>
    <name evidence="10" type="ORF">DFO77_1223</name>
</gene>